<organism evidence="10 11">
    <name type="scientific">Halodesulfovibrio aestuarii</name>
    <dbReference type="NCBI Taxonomy" id="126333"/>
    <lineage>
        <taxon>Bacteria</taxon>
        <taxon>Pseudomonadati</taxon>
        <taxon>Thermodesulfobacteriota</taxon>
        <taxon>Desulfovibrionia</taxon>
        <taxon>Desulfovibrionales</taxon>
        <taxon>Desulfovibrionaceae</taxon>
        <taxon>Halodesulfovibrio</taxon>
    </lineage>
</organism>
<dbReference type="PANTHER" id="PTHR21039">
    <property type="entry name" value="HISTIDINOL PHOSPHATASE-RELATED"/>
    <property type="match status" value="1"/>
</dbReference>
<evidence type="ECO:0000256" key="8">
    <source>
        <dbReference type="RuleBase" id="RU366003"/>
    </source>
</evidence>
<evidence type="ECO:0000256" key="2">
    <source>
        <dbReference type="ARBA" id="ARBA00009152"/>
    </source>
</evidence>
<dbReference type="NCBIfam" id="TIGR01856">
    <property type="entry name" value="hisJ_fam"/>
    <property type="match status" value="1"/>
</dbReference>
<dbReference type="SMART" id="SM00481">
    <property type="entry name" value="POLIIIAc"/>
    <property type="match status" value="1"/>
</dbReference>
<evidence type="ECO:0000256" key="1">
    <source>
        <dbReference type="ARBA" id="ARBA00004970"/>
    </source>
</evidence>
<dbReference type="InterPro" id="IPR004013">
    <property type="entry name" value="PHP_dom"/>
</dbReference>
<sequence length="274" mass="31315">MISVDTHIHTLYSHGKATPEEMYEAAVKKGIKVFGFSEHSVRPAGMSYPQREYREHLAAHWDTYIKKVTALKNNNDDVTVLLGIEVDWMEGNEEFIKAQLAKHDFDYVLCGIHFLENWGFDYSEADWESLNYDEQVALYKKYFETMVTMAKTGIFDTIAHPDIIKIFSCAYFSKWIATEEAQALVHQALSAVRDAGMSMEISSAGIRKSCQEIYPGEIIMGIASKLNLPISFGSDAHSTSSVAFNFDKLEEHARRFGYTESVYFQNRKMHSRPF</sequence>
<feature type="domain" description="Polymerase/histidinol phosphatase N-terminal" evidence="9">
    <location>
        <begin position="4"/>
        <end position="90"/>
    </location>
</feature>
<comment type="catalytic activity">
    <reaction evidence="7 8">
        <text>L-histidinol phosphate + H2O = L-histidinol + phosphate</text>
        <dbReference type="Rhea" id="RHEA:14465"/>
        <dbReference type="ChEBI" id="CHEBI:15377"/>
        <dbReference type="ChEBI" id="CHEBI:43474"/>
        <dbReference type="ChEBI" id="CHEBI:57699"/>
        <dbReference type="ChEBI" id="CHEBI:57980"/>
        <dbReference type="EC" id="3.1.3.15"/>
    </reaction>
</comment>
<name>A0A8G2C9R6_9BACT</name>
<dbReference type="InterPro" id="IPR016195">
    <property type="entry name" value="Pol/histidinol_Pase-like"/>
</dbReference>
<evidence type="ECO:0000256" key="4">
    <source>
        <dbReference type="ARBA" id="ARBA00022605"/>
    </source>
</evidence>
<dbReference type="InterPro" id="IPR003141">
    <property type="entry name" value="Pol/His_phosphatase_N"/>
</dbReference>
<dbReference type="InterPro" id="IPR010140">
    <property type="entry name" value="Histidinol_P_phosphatase_HisJ"/>
</dbReference>
<keyword evidence="5 8" id="KW-0378">Hydrolase</keyword>
<dbReference type="EC" id="3.1.3.15" evidence="3 8"/>
<dbReference type="SUPFAM" id="SSF89550">
    <property type="entry name" value="PHP domain-like"/>
    <property type="match status" value="1"/>
</dbReference>
<keyword evidence="4 8" id="KW-0028">Amino-acid biosynthesis</keyword>
<reference evidence="10 11" key="1">
    <citation type="submission" date="2016-11" db="EMBL/GenBank/DDBJ databases">
        <authorList>
            <person name="Varghese N."/>
            <person name="Submissions S."/>
        </authorList>
    </citation>
    <scope>NUCLEOTIDE SEQUENCE [LARGE SCALE GENOMIC DNA]</scope>
    <source>
        <strain evidence="10 11">DSM 17919</strain>
    </source>
</reference>
<evidence type="ECO:0000256" key="6">
    <source>
        <dbReference type="ARBA" id="ARBA00023102"/>
    </source>
</evidence>
<dbReference type="Proteomes" id="UP000184001">
    <property type="component" value="Unassembled WGS sequence"/>
</dbReference>
<dbReference type="RefSeq" id="WP_020000264.1">
    <property type="nucleotide sequence ID" value="NZ_CP192219.1"/>
</dbReference>
<dbReference type="GO" id="GO:0004401">
    <property type="term" value="F:histidinol-phosphatase activity"/>
    <property type="evidence" value="ECO:0007669"/>
    <property type="project" value="UniProtKB-UniRule"/>
</dbReference>
<proteinExistence type="inferred from homology"/>
<dbReference type="Gene3D" id="3.20.20.140">
    <property type="entry name" value="Metal-dependent hydrolases"/>
    <property type="match status" value="1"/>
</dbReference>
<dbReference type="AlphaFoldDB" id="A0A8G2C9R6"/>
<evidence type="ECO:0000313" key="10">
    <source>
        <dbReference type="EMBL" id="SHJ14066.1"/>
    </source>
</evidence>
<comment type="similarity">
    <text evidence="2 8">Belongs to the PHP hydrolase family. HisK subfamily.</text>
</comment>
<evidence type="ECO:0000259" key="9">
    <source>
        <dbReference type="SMART" id="SM00481"/>
    </source>
</evidence>
<dbReference type="CDD" id="cd12110">
    <property type="entry name" value="PHP_HisPPase_Hisj_like"/>
    <property type="match status" value="1"/>
</dbReference>
<evidence type="ECO:0000256" key="3">
    <source>
        <dbReference type="ARBA" id="ARBA00013085"/>
    </source>
</evidence>
<dbReference type="EMBL" id="FQZR01000003">
    <property type="protein sequence ID" value="SHJ14066.1"/>
    <property type="molecule type" value="Genomic_DNA"/>
</dbReference>
<dbReference type="PANTHER" id="PTHR21039:SF0">
    <property type="entry name" value="HISTIDINOL-PHOSPHATASE"/>
    <property type="match status" value="1"/>
</dbReference>
<dbReference type="Pfam" id="PF02811">
    <property type="entry name" value="PHP"/>
    <property type="match status" value="1"/>
</dbReference>
<comment type="pathway">
    <text evidence="1 8">Amino-acid biosynthesis; L-histidine biosynthesis; L-histidine from 5-phospho-alpha-D-ribose 1-diphosphate: step 8/9.</text>
</comment>
<accession>A0A8G2C9R6</accession>
<evidence type="ECO:0000256" key="7">
    <source>
        <dbReference type="ARBA" id="ARBA00049158"/>
    </source>
</evidence>
<comment type="caution">
    <text evidence="10">The sequence shown here is derived from an EMBL/GenBank/DDBJ whole genome shotgun (WGS) entry which is preliminary data.</text>
</comment>
<evidence type="ECO:0000256" key="5">
    <source>
        <dbReference type="ARBA" id="ARBA00022801"/>
    </source>
</evidence>
<keyword evidence="6 8" id="KW-0368">Histidine biosynthesis</keyword>
<evidence type="ECO:0000313" key="11">
    <source>
        <dbReference type="Proteomes" id="UP000184001"/>
    </source>
</evidence>
<protein>
    <recommendedName>
        <fullName evidence="3 8">Histidinol-phosphatase</fullName>
        <shortName evidence="8">HolPase</shortName>
        <ecNumber evidence="3 8">3.1.3.15</ecNumber>
    </recommendedName>
</protein>
<dbReference type="GO" id="GO:0000105">
    <property type="term" value="P:L-histidine biosynthetic process"/>
    <property type="evidence" value="ECO:0007669"/>
    <property type="project" value="UniProtKB-UniRule"/>
</dbReference>
<dbReference type="GO" id="GO:0005737">
    <property type="term" value="C:cytoplasm"/>
    <property type="evidence" value="ECO:0007669"/>
    <property type="project" value="TreeGrafter"/>
</dbReference>
<gene>
    <name evidence="10" type="ORF">SAMN05660830_01771</name>
</gene>
<dbReference type="UniPathway" id="UPA00031">
    <property type="reaction ID" value="UER00013"/>
</dbReference>